<dbReference type="Gene3D" id="1.20.120.1150">
    <property type="match status" value="1"/>
</dbReference>
<dbReference type="GO" id="GO:0005634">
    <property type="term" value="C:nucleus"/>
    <property type="evidence" value="ECO:0007669"/>
    <property type="project" value="TreeGrafter"/>
</dbReference>
<dbReference type="Proteomes" id="UP000078113">
    <property type="component" value="Unassembled WGS sequence"/>
</dbReference>
<proteinExistence type="inferred from homology"/>
<dbReference type="EC" id="5.2.1.8" evidence="7"/>
<keyword evidence="10" id="KW-1185">Reference proteome</keyword>
<evidence type="ECO:0000256" key="6">
    <source>
        <dbReference type="ARBA" id="ARBA00023235"/>
    </source>
</evidence>
<evidence type="ECO:0000256" key="3">
    <source>
        <dbReference type="ARBA" id="ARBA00011019"/>
    </source>
</evidence>
<dbReference type="CDD" id="cd04087">
    <property type="entry name" value="PTPA"/>
    <property type="match status" value="1"/>
</dbReference>
<evidence type="ECO:0000313" key="9">
    <source>
        <dbReference type="EMBL" id="KAE8267512.1"/>
    </source>
</evidence>
<reference evidence="9" key="2">
    <citation type="journal article" date="2019" name="IMA Fungus">
        <title>Genome sequencing and comparison of five Tilletia species to identify candidate genes for the detection of regulated species infecting wheat.</title>
        <authorList>
            <person name="Nguyen H.D.T."/>
            <person name="Sultana T."/>
            <person name="Kesanakurti P."/>
            <person name="Hambleton S."/>
        </authorList>
    </citation>
    <scope>NUCLEOTIDE SEQUENCE</scope>
    <source>
        <strain evidence="9">DAOMC 236422</strain>
    </source>
</reference>
<dbReference type="InterPro" id="IPR043170">
    <property type="entry name" value="PTPA_C_lid"/>
</dbReference>
<gene>
    <name evidence="9" type="ORF">A4X09_0g4829</name>
</gene>
<dbReference type="GO" id="GO:0003755">
    <property type="term" value="F:peptidyl-prolyl cis-trans isomerase activity"/>
    <property type="evidence" value="ECO:0007669"/>
    <property type="project" value="UniProtKB-KW"/>
</dbReference>
<dbReference type="GO" id="GO:0008160">
    <property type="term" value="F:protein tyrosine phosphatase activator activity"/>
    <property type="evidence" value="ECO:0007669"/>
    <property type="project" value="TreeGrafter"/>
</dbReference>
<dbReference type="AlphaFoldDB" id="A0A8X7N6X4"/>
<evidence type="ECO:0000256" key="1">
    <source>
        <dbReference type="ARBA" id="ARBA00000971"/>
    </source>
</evidence>
<dbReference type="SUPFAM" id="SSF140984">
    <property type="entry name" value="PTPA-like"/>
    <property type="match status" value="1"/>
</dbReference>
<comment type="function">
    <text evidence="7">PPIases accelerate the folding of proteins. It catalyzes the cis-trans isomerization of proline imidic peptide bonds in oligopeptides.</text>
</comment>
<evidence type="ECO:0000256" key="8">
    <source>
        <dbReference type="SAM" id="MobiDB-lite"/>
    </source>
</evidence>
<dbReference type="GO" id="GO:0000159">
    <property type="term" value="C:protein phosphatase type 2A complex"/>
    <property type="evidence" value="ECO:0007669"/>
    <property type="project" value="TreeGrafter"/>
</dbReference>
<dbReference type="InterPro" id="IPR004327">
    <property type="entry name" value="Phstyr_phstse_ac"/>
</dbReference>
<evidence type="ECO:0000256" key="2">
    <source>
        <dbReference type="ARBA" id="ARBA00004496"/>
    </source>
</evidence>
<organism evidence="9 10">
    <name type="scientific">Tilletia walkeri</name>
    <dbReference type="NCBI Taxonomy" id="117179"/>
    <lineage>
        <taxon>Eukaryota</taxon>
        <taxon>Fungi</taxon>
        <taxon>Dikarya</taxon>
        <taxon>Basidiomycota</taxon>
        <taxon>Ustilaginomycotina</taxon>
        <taxon>Exobasidiomycetes</taxon>
        <taxon>Tilletiales</taxon>
        <taxon>Tilletiaceae</taxon>
        <taxon>Tilletia</taxon>
    </lineage>
</organism>
<dbReference type="InterPro" id="IPR037218">
    <property type="entry name" value="PTPA_sf"/>
</dbReference>
<dbReference type="EMBL" id="LWDG02000221">
    <property type="protein sequence ID" value="KAE8267512.1"/>
    <property type="molecule type" value="Genomic_DNA"/>
</dbReference>
<keyword evidence="4 7" id="KW-0963">Cytoplasm</keyword>
<evidence type="ECO:0000256" key="4">
    <source>
        <dbReference type="ARBA" id="ARBA00022490"/>
    </source>
</evidence>
<sequence length="578" mass="62326">MHVSFPPDLTNTTVDHDDHEPSLILSASASTATYLNRLTPRSKLRAGAMSIPAHGGPATGDVLPLIPRIDAQDPSTLAKIQAPAKRLYTDSDLAAFHRSDAHRIFSLFITRLAEASVGKPILEKLPQNGSDGERSLRDGAERILDLLAELDRWTREIEREQGPQRFGNIAFRDWGKRLEERSKELHEKLLPQHLHPFIVELQSPFLSSFGNFTRIDYGSGHELSFAIWLCFLYRLNFFGTYDEVSTGAVSDRTHVEAEKRQRDTEEIIALLILPAYLRSVYAIQDRYSLEPAGSHGVWGLDDFQFLPYIIGSAQLSAQETFKPRDILPPVSGPPPLPNLYSLSIARILTLKHGGPFAEHSPMLTDIASSVPTWSKVLRGLLRMYEAEVLGKRVVVQLWDFGGVGWVWEGEIREATSASSAAAAAGETGRDMNAAGVKVPMAPTAAPWATASRSGRQIPTGTAMPSLASTAAPWASSASGSALGPRLGASHPSPAAAPPPFPSIPYGCFAGSSTTARKSLYSTGSAAAASSPFGSLARSMEGPGRNALTAMGARGGGTLRDPLAEPDVHSRSSRSPNAR</sequence>
<dbReference type="Pfam" id="PF03095">
    <property type="entry name" value="PTPA"/>
    <property type="match status" value="1"/>
</dbReference>
<keyword evidence="6 7" id="KW-0413">Isomerase</keyword>
<dbReference type="PANTHER" id="PTHR10012">
    <property type="entry name" value="SERINE/THREONINE-PROTEIN PHOSPHATASE 2A REGULATORY SUBUNIT B"/>
    <property type="match status" value="1"/>
</dbReference>
<comment type="catalytic activity">
    <reaction evidence="1 7">
        <text>[protein]-peptidylproline (omega=180) = [protein]-peptidylproline (omega=0)</text>
        <dbReference type="Rhea" id="RHEA:16237"/>
        <dbReference type="Rhea" id="RHEA-COMP:10747"/>
        <dbReference type="Rhea" id="RHEA-COMP:10748"/>
        <dbReference type="ChEBI" id="CHEBI:83833"/>
        <dbReference type="ChEBI" id="CHEBI:83834"/>
        <dbReference type="EC" id="5.2.1.8"/>
    </reaction>
</comment>
<evidence type="ECO:0000313" key="10">
    <source>
        <dbReference type="Proteomes" id="UP000078113"/>
    </source>
</evidence>
<evidence type="ECO:0000256" key="7">
    <source>
        <dbReference type="RuleBase" id="RU361210"/>
    </source>
</evidence>
<comment type="subcellular location">
    <subcellularLocation>
        <location evidence="2 7">Cytoplasm</location>
    </subcellularLocation>
</comment>
<comment type="caution">
    <text evidence="9">The sequence shown here is derived from an EMBL/GenBank/DDBJ whole genome shotgun (WGS) entry which is preliminary data.</text>
</comment>
<protein>
    <recommendedName>
        <fullName evidence="7">Serine/threonine-protein phosphatase 2A activator</fullName>
        <ecNumber evidence="7">5.2.1.8</ecNumber>
    </recommendedName>
    <alternativeName>
        <fullName evidence="7">Phosphotyrosyl phosphatase activator</fullName>
    </alternativeName>
</protein>
<name>A0A8X7N6X4_9BASI</name>
<reference evidence="9" key="1">
    <citation type="submission" date="2016-04" db="EMBL/GenBank/DDBJ databases">
        <authorList>
            <person name="Nguyen H.D."/>
            <person name="Samba Siva P."/>
            <person name="Cullis J."/>
            <person name="Levesque C.A."/>
            <person name="Hambleton S."/>
        </authorList>
    </citation>
    <scope>NUCLEOTIDE SEQUENCE</scope>
    <source>
        <strain evidence="9">DAOMC 236422</strain>
    </source>
</reference>
<evidence type="ECO:0000256" key="5">
    <source>
        <dbReference type="ARBA" id="ARBA00023110"/>
    </source>
</evidence>
<keyword evidence="5 7" id="KW-0697">Rotamase</keyword>
<dbReference type="GO" id="GO:0005737">
    <property type="term" value="C:cytoplasm"/>
    <property type="evidence" value="ECO:0007669"/>
    <property type="project" value="UniProtKB-SubCell"/>
</dbReference>
<dbReference type="PANTHER" id="PTHR10012:SF0">
    <property type="entry name" value="SERINE_THREONINE-PROTEIN PHOSPHATASE 2A ACTIVATOR"/>
    <property type="match status" value="1"/>
</dbReference>
<accession>A0A8X7N6X4</accession>
<feature type="region of interest" description="Disordered" evidence="8">
    <location>
        <begin position="537"/>
        <end position="578"/>
    </location>
</feature>
<dbReference type="GO" id="GO:0007052">
    <property type="term" value="P:mitotic spindle organization"/>
    <property type="evidence" value="ECO:0007669"/>
    <property type="project" value="TreeGrafter"/>
</dbReference>
<comment type="similarity">
    <text evidence="3 7">Belongs to the PTPA-type PPIase family.</text>
</comment>